<reference evidence="2" key="1">
    <citation type="journal article" date="2019" name="Int. J. Syst. Evol. Microbiol.">
        <title>The Global Catalogue of Microorganisms (GCM) 10K type strain sequencing project: providing services to taxonomists for standard genome sequencing and annotation.</title>
        <authorList>
            <consortium name="The Broad Institute Genomics Platform"/>
            <consortium name="The Broad Institute Genome Sequencing Center for Infectious Disease"/>
            <person name="Wu L."/>
            <person name="Ma J."/>
        </authorList>
    </citation>
    <scope>NUCLEOTIDE SEQUENCE [LARGE SCALE GENOMIC DNA]</scope>
    <source>
        <strain evidence="2">NBRC 103632</strain>
    </source>
</reference>
<dbReference type="RefSeq" id="WP_238197298.1">
    <property type="nucleotide sequence ID" value="NZ_BPQZ01000017.1"/>
</dbReference>
<evidence type="ECO:0000313" key="2">
    <source>
        <dbReference type="Proteomes" id="UP001157440"/>
    </source>
</evidence>
<evidence type="ECO:0008006" key="3">
    <source>
        <dbReference type="Google" id="ProtNLM"/>
    </source>
</evidence>
<protein>
    <recommendedName>
        <fullName evidence="3">DUF1398 domain-containing protein</fullName>
    </recommendedName>
</protein>
<evidence type="ECO:0000313" key="1">
    <source>
        <dbReference type="EMBL" id="GLS69996.1"/>
    </source>
</evidence>
<accession>A0AA37TAS5</accession>
<keyword evidence="2" id="KW-1185">Reference proteome</keyword>
<dbReference type="Proteomes" id="UP001157440">
    <property type="component" value="Unassembled WGS sequence"/>
</dbReference>
<dbReference type="Gene3D" id="3.30.1810.10">
    <property type="entry name" value="YdfO-like"/>
    <property type="match status" value="1"/>
</dbReference>
<gene>
    <name evidence="1" type="ORF">GCM10007890_20090</name>
</gene>
<comment type="caution">
    <text evidence="1">The sequence shown here is derived from an EMBL/GenBank/DDBJ whole genome shotgun (WGS) entry which is preliminary data.</text>
</comment>
<name>A0AA37TAS5_9HYPH</name>
<organism evidence="1 2">
    <name type="scientific">Methylobacterium tardum</name>
    <dbReference type="NCBI Taxonomy" id="374432"/>
    <lineage>
        <taxon>Bacteria</taxon>
        <taxon>Pseudomonadati</taxon>
        <taxon>Pseudomonadota</taxon>
        <taxon>Alphaproteobacteria</taxon>
        <taxon>Hyphomicrobiales</taxon>
        <taxon>Methylobacteriaceae</taxon>
        <taxon>Methylobacterium</taxon>
    </lineage>
</organism>
<proteinExistence type="predicted"/>
<dbReference type="EMBL" id="BSPL01000013">
    <property type="protein sequence ID" value="GLS69996.1"/>
    <property type="molecule type" value="Genomic_DNA"/>
</dbReference>
<dbReference type="SUPFAM" id="SSF160419">
    <property type="entry name" value="YdfO-like"/>
    <property type="match status" value="2"/>
</dbReference>
<sequence>MDYEVQSAICKAAREAAGGRLTFAELVRNLGSVGVERLHVDLVRGDTTYYQGDYTAVLPVYVQIRKPAPRFSTAGIEAAGDACTYPEFCERILAAGCVGFIVSIVGRRVLYYGADGAVVSSERLAGRAITS</sequence>
<dbReference type="InterPro" id="IPR036696">
    <property type="entry name" value="YdfO-like_sf"/>
</dbReference>
<dbReference type="AlphaFoldDB" id="A0AA37TAS5"/>